<keyword evidence="3" id="KW-0670">Pyruvate</keyword>
<protein>
    <submittedName>
        <fullName evidence="3">Indolepyruvate ferredoxin oxidoreductase beta subunit</fullName>
    </submittedName>
</protein>
<dbReference type="Pfam" id="PF01558">
    <property type="entry name" value="POR"/>
    <property type="match status" value="1"/>
</dbReference>
<evidence type="ECO:0000313" key="3">
    <source>
        <dbReference type="EMBL" id="SFI11447.1"/>
    </source>
</evidence>
<reference evidence="3 4" key="1">
    <citation type="submission" date="2016-10" db="EMBL/GenBank/DDBJ databases">
        <authorList>
            <person name="de Groot N.N."/>
        </authorList>
    </citation>
    <scope>NUCLEOTIDE SEQUENCE [LARGE SCALE GENOMIC DNA]</scope>
    <source>
        <strain evidence="3 4">Z108</strain>
    </source>
</reference>
<feature type="domain" description="Pyruvate/ketoisovalerate oxidoreductase catalytic" evidence="2">
    <location>
        <begin position="11"/>
        <end position="186"/>
    </location>
</feature>
<gene>
    <name evidence="3" type="ORF">SAMN04487861_11559</name>
</gene>
<dbReference type="InterPro" id="IPR052198">
    <property type="entry name" value="IorB_Oxidoreductase"/>
</dbReference>
<sequence>MSTDIILCGVGGQGTILASKLIAAAAMKKNIPVKTAETIGMAQRGGSVFSHLRLGAGEGSPLIGKKRADLIIAFEPAEAVRQMPFLKEGGSVVVSSHPILPVSAMIGDAAYDVEGIMDYLRHKVDRLTVVDSEAAARELGSMKVLNVVLLGAAVRSGALGLSEQDILAAIHERVPARFHELNEKALAFAR</sequence>
<dbReference type="AlphaFoldDB" id="A0A1I3FJW3"/>
<dbReference type="EMBL" id="FOQK01000015">
    <property type="protein sequence ID" value="SFI11447.1"/>
    <property type="molecule type" value="Genomic_DNA"/>
</dbReference>
<dbReference type="Proteomes" id="UP000183639">
    <property type="component" value="Unassembled WGS sequence"/>
</dbReference>
<keyword evidence="1" id="KW-0560">Oxidoreductase</keyword>
<dbReference type="RefSeq" id="WP_075444199.1">
    <property type="nucleotide sequence ID" value="NZ_FOQK01000015.1"/>
</dbReference>
<proteinExistence type="predicted"/>
<organism evidence="3 4">
    <name type="scientific">Selenomonas ruminantium</name>
    <dbReference type="NCBI Taxonomy" id="971"/>
    <lineage>
        <taxon>Bacteria</taxon>
        <taxon>Bacillati</taxon>
        <taxon>Bacillota</taxon>
        <taxon>Negativicutes</taxon>
        <taxon>Selenomonadales</taxon>
        <taxon>Selenomonadaceae</taxon>
        <taxon>Selenomonas</taxon>
    </lineage>
</organism>
<evidence type="ECO:0000313" key="4">
    <source>
        <dbReference type="Proteomes" id="UP000183639"/>
    </source>
</evidence>
<dbReference type="InterPro" id="IPR019752">
    <property type="entry name" value="Pyrv/ketoisovalerate_OxRed_cat"/>
</dbReference>
<dbReference type="InterPro" id="IPR002869">
    <property type="entry name" value="Pyrv_flavodox_OxRed_cen"/>
</dbReference>
<dbReference type="SUPFAM" id="SSF53323">
    <property type="entry name" value="Pyruvate-ferredoxin oxidoreductase, PFOR, domain III"/>
    <property type="match status" value="1"/>
</dbReference>
<accession>A0A1I3FJW3</accession>
<dbReference type="PANTHER" id="PTHR43854">
    <property type="entry name" value="INDOLEPYRUVATE OXIDOREDUCTASE SUBUNIT IORB"/>
    <property type="match status" value="1"/>
</dbReference>
<evidence type="ECO:0000256" key="1">
    <source>
        <dbReference type="ARBA" id="ARBA00023002"/>
    </source>
</evidence>
<dbReference type="Gene3D" id="3.40.920.10">
    <property type="entry name" value="Pyruvate-ferredoxin oxidoreductase, PFOR, domain III"/>
    <property type="match status" value="1"/>
</dbReference>
<dbReference type="PANTHER" id="PTHR43854:SF1">
    <property type="entry name" value="INDOLEPYRUVATE OXIDOREDUCTASE SUBUNIT IORB"/>
    <property type="match status" value="1"/>
</dbReference>
<dbReference type="GO" id="GO:0016903">
    <property type="term" value="F:oxidoreductase activity, acting on the aldehyde or oxo group of donors"/>
    <property type="evidence" value="ECO:0007669"/>
    <property type="project" value="InterPro"/>
</dbReference>
<evidence type="ECO:0000259" key="2">
    <source>
        <dbReference type="Pfam" id="PF01558"/>
    </source>
</evidence>
<dbReference type="OrthoDB" id="9789125at2"/>
<name>A0A1I3FJW3_SELRU</name>